<feature type="transmembrane region" description="Helical" evidence="1">
    <location>
        <begin position="239"/>
        <end position="262"/>
    </location>
</feature>
<dbReference type="EMBL" id="KV425909">
    <property type="protein sequence ID" value="KZV99456.1"/>
    <property type="molecule type" value="Genomic_DNA"/>
</dbReference>
<feature type="transmembrane region" description="Helical" evidence="1">
    <location>
        <begin position="128"/>
        <end position="146"/>
    </location>
</feature>
<feature type="transmembrane region" description="Helical" evidence="1">
    <location>
        <begin position="166"/>
        <end position="191"/>
    </location>
</feature>
<evidence type="ECO:0000256" key="1">
    <source>
        <dbReference type="SAM" id="Phobius"/>
    </source>
</evidence>
<gene>
    <name evidence="2" type="ORF">EXIGLDRAFT_762547</name>
</gene>
<evidence type="ECO:0000313" key="3">
    <source>
        <dbReference type="Proteomes" id="UP000077266"/>
    </source>
</evidence>
<dbReference type="OrthoDB" id="10644964at2759"/>
<reference evidence="2 3" key="1">
    <citation type="journal article" date="2016" name="Mol. Biol. Evol.">
        <title>Comparative Genomics of Early-Diverging Mushroom-Forming Fungi Provides Insights into the Origins of Lignocellulose Decay Capabilities.</title>
        <authorList>
            <person name="Nagy L.G."/>
            <person name="Riley R."/>
            <person name="Tritt A."/>
            <person name="Adam C."/>
            <person name="Daum C."/>
            <person name="Floudas D."/>
            <person name="Sun H."/>
            <person name="Yadav J.S."/>
            <person name="Pangilinan J."/>
            <person name="Larsson K.H."/>
            <person name="Matsuura K."/>
            <person name="Barry K."/>
            <person name="Labutti K."/>
            <person name="Kuo R."/>
            <person name="Ohm R.A."/>
            <person name="Bhattacharya S.S."/>
            <person name="Shirouzu T."/>
            <person name="Yoshinaga Y."/>
            <person name="Martin F.M."/>
            <person name="Grigoriev I.V."/>
            <person name="Hibbett D.S."/>
        </authorList>
    </citation>
    <scope>NUCLEOTIDE SEQUENCE [LARGE SCALE GENOMIC DNA]</scope>
    <source>
        <strain evidence="2 3">HHB12029</strain>
    </source>
</reference>
<feature type="transmembrane region" description="Helical" evidence="1">
    <location>
        <begin position="20"/>
        <end position="42"/>
    </location>
</feature>
<keyword evidence="1" id="KW-0472">Membrane</keyword>
<feature type="transmembrane region" description="Helical" evidence="1">
    <location>
        <begin position="97"/>
        <end position="116"/>
    </location>
</feature>
<name>A0A165MLU2_EXIGL</name>
<organism evidence="2 3">
    <name type="scientific">Exidia glandulosa HHB12029</name>
    <dbReference type="NCBI Taxonomy" id="1314781"/>
    <lineage>
        <taxon>Eukaryota</taxon>
        <taxon>Fungi</taxon>
        <taxon>Dikarya</taxon>
        <taxon>Basidiomycota</taxon>
        <taxon>Agaricomycotina</taxon>
        <taxon>Agaricomycetes</taxon>
        <taxon>Auriculariales</taxon>
        <taxon>Exidiaceae</taxon>
        <taxon>Exidia</taxon>
    </lineage>
</organism>
<evidence type="ECO:0008006" key="4">
    <source>
        <dbReference type="Google" id="ProtNLM"/>
    </source>
</evidence>
<feature type="transmembrane region" description="Helical" evidence="1">
    <location>
        <begin position="63"/>
        <end position="85"/>
    </location>
</feature>
<keyword evidence="1" id="KW-0812">Transmembrane</keyword>
<dbReference type="AlphaFoldDB" id="A0A165MLU2"/>
<dbReference type="InParanoid" id="A0A165MLU2"/>
<protein>
    <recommendedName>
        <fullName evidence="4">G-protein coupled receptors family 1 profile domain-containing protein</fullName>
    </recommendedName>
</protein>
<evidence type="ECO:0000313" key="2">
    <source>
        <dbReference type="EMBL" id="KZV99456.1"/>
    </source>
</evidence>
<sequence>MTGPLDSKLIPLLRAYKLYSVVAILLGTCLYGVYMTLAIASVRKVLRIPLLSKKARRNILAPIWATMALYTAFVASLTVNLWTVVCPTTIESWDPPSLTVAVVCMTCIGVLGDSIFLYRCWIIWQRSCLVWIPLFLLLCELVFLTFSDVLIGRIEREGQPKLVTDAISVTGMAISLGLNVLLAAAAIAKLLSAHRTLRKAVSQVLPDAGCHYISISRLLAITAVMYTATWLTMILTRHAATQTLVLVILYFVQATSPLLILLHTAHDKDGLANWTISLLQRP</sequence>
<proteinExistence type="predicted"/>
<keyword evidence="3" id="KW-1185">Reference proteome</keyword>
<keyword evidence="1" id="KW-1133">Transmembrane helix</keyword>
<feature type="transmembrane region" description="Helical" evidence="1">
    <location>
        <begin position="212"/>
        <end position="233"/>
    </location>
</feature>
<dbReference type="Proteomes" id="UP000077266">
    <property type="component" value="Unassembled WGS sequence"/>
</dbReference>
<accession>A0A165MLU2</accession>